<dbReference type="EMBL" id="JABSNO010000026">
    <property type="protein sequence ID" value="NRS93713.1"/>
    <property type="molecule type" value="Genomic_DNA"/>
</dbReference>
<accession>A0A8J8G9P4</accession>
<proteinExistence type="predicted"/>
<organism evidence="2 3">
    <name type="scientific">Frigoriflavimonas asaccharolytica</name>
    <dbReference type="NCBI Taxonomy" id="2735899"/>
    <lineage>
        <taxon>Bacteria</taxon>
        <taxon>Pseudomonadati</taxon>
        <taxon>Bacteroidota</taxon>
        <taxon>Flavobacteriia</taxon>
        <taxon>Flavobacteriales</taxon>
        <taxon>Weeksellaceae</taxon>
        <taxon>Frigoriflavimonas</taxon>
    </lineage>
</organism>
<gene>
    <name evidence="2" type="ORF">HNQ03_002804</name>
</gene>
<name>A0A8J8G9P4_9FLAO</name>
<dbReference type="SUPFAM" id="SSF56219">
    <property type="entry name" value="DNase I-like"/>
    <property type="match status" value="1"/>
</dbReference>
<dbReference type="GO" id="GO:0003824">
    <property type="term" value="F:catalytic activity"/>
    <property type="evidence" value="ECO:0007669"/>
    <property type="project" value="InterPro"/>
</dbReference>
<comment type="caution">
    <text evidence="2">The sequence shown here is derived from an EMBL/GenBank/DDBJ whole genome shotgun (WGS) entry which is preliminary data.</text>
</comment>
<dbReference type="Proteomes" id="UP000610746">
    <property type="component" value="Unassembled WGS sequence"/>
</dbReference>
<protein>
    <recommendedName>
        <fullName evidence="1">Endonuclease/exonuclease/phosphatase domain-containing protein</fullName>
    </recommendedName>
</protein>
<dbReference type="RefSeq" id="WP_173780259.1">
    <property type="nucleotide sequence ID" value="NZ_JABSNO010000026.1"/>
</dbReference>
<dbReference type="PANTHER" id="PTHR42834">
    <property type="entry name" value="ENDONUCLEASE/EXONUCLEASE/PHOSPHATASE FAMILY PROTEIN (AFU_ORTHOLOGUE AFUA_3G09210)"/>
    <property type="match status" value="1"/>
</dbReference>
<dbReference type="AlphaFoldDB" id="A0A8J8G9P4"/>
<dbReference type="InterPro" id="IPR036691">
    <property type="entry name" value="Endo/exonu/phosph_ase_sf"/>
</dbReference>
<evidence type="ECO:0000313" key="3">
    <source>
        <dbReference type="Proteomes" id="UP000610746"/>
    </source>
</evidence>
<dbReference type="Gene3D" id="3.60.10.10">
    <property type="entry name" value="Endonuclease/exonuclease/phosphatase"/>
    <property type="match status" value="1"/>
</dbReference>
<dbReference type="Pfam" id="PF19580">
    <property type="entry name" value="Exo_endo_phos_3"/>
    <property type="match status" value="1"/>
</dbReference>
<sequence>MTNRSDSELIFFYNTENFFLPDNDTAISKGSKNSGLQNWDERKFIHKLNRIARVFQMVENQEGKLPMLIGVAEIQGEKVLQELIKLPPFFDKFKYIHYESLDERGVDVALLYDPEKIKITHSEPISYLFEINENKDEYIDTTRDILYCQAEFSGENLHLFVCHLPSKREKDVNKPKRDYIINDLKKKISEIPKDEFILIIGDFNENPDDLNLLKLTENEGENNALKNVFSPLFQHKEFSTYHIKEGLLFDQLIISDAFFKSDSALRFSKAKIFNPPEMCDTENSSIKKPYRTFAGRRYLGGYSDHFPVFISLKK</sequence>
<keyword evidence="3" id="KW-1185">Reference proteome</keyword>
<evidence type="ECO:0000259" key="1">
    <source>
        <dbReference type="Pfam" id="PF19580"/>
    </source>
</evidence>
<dbReference type="InterPro" id="IPR005135">
    <property type="entry name" value="Endo/exonuclease/phosphatase"/>
</dbReference>
<evidence type="ECO:0000313" key="2">
    <source>
        <dbReference type="EMBL" id="NRS93713.1"/>
    </source>
</evidence>
<reference evidence="2" key="1">
    <citation type="submission" date="2020-05" db="EMBL/GenBank/DDBJ databases">
        <title>Genomic Encyclopedia of Type Strains, Phase IV (KMG-V): Genome sequencing to study the core and pangenomes of soil and plant-associated prokaryotes.</title>
        <authorList>
            <person name="Whitman W."/>
        </authorList>
    </citation>
    <scope>NUCLEOTIDE SEQUENCE</scope>
    <source>
        <strain evidence="2">16F</strain>
    </source>
</reference>
<feature type="domain" description="Endonuclease/exonuclease/phosphatase" evidence="1">
    <location>
        <begin position="10"/>
        <end position="314"/>
    </location>
</feature>
<dbReference type="PANTHER" id="PTHR42834:SF1">
    <property type="entry name" value="ENDONUCLEASE_EXONUCLEASE_PHOSPHATASE FAMILY PROTEIN (AFU_ORTHOLOGUE AFUA_3G09210)"/>
    <property type="match status" value="1"/>
</dbReference>